<comment type="caution">
    <text evidence="1">The sequence shown here is derived from an EMBL/GenBank/DDBJ whole genome shotgun (WGS) entry which is preliminary data.</text>
</comment>
<dbReference type="GeneID" id="96952291"/>
<dbReference type="EMBL" id="JBHTAT010000001">
    <property type="protein sequence ID" value="MFC7253997.1"/>
    <property type="molecule type" value="Genomic_DNA"/>
</dbReference>
<dbReference type="Proteomes" id="UP001596434">
    <property type="component" value="Unassembled WGS sequence"/>
</dbReference>
<keyword evidence="2" id="KW-1185">Reference proteome</keyword>
<gene>
    <name evidence="1" type="ORF">ACFQKE_01530</name>
</gene>
<organism evidence="1 2">
    <name type="scientific">Haloplanus litoreus</name>
    <dbReference type="NCBI Taxonomy" id="767515"/>
    <lineage>
        <taxon>Archaea</taxon>
        <taxon>Methanobacteriati</taxon>
        <taxon>Methanobacteriota</taxon>
        <taxon>Stenosarchaea group</taxon>
        <taxon>Halobacteria</taxon>
        <taxon>Halobacteriales</taxon>
        <taxon>Haloferacaceae</taxon>
        <taxon>Haloplanus</taxon>
    </lineage>
</organism>
<sequence length="56" mass="5920">MDACILGCDVTAHDPVSVDEAVEGERTPADPFRNDGRLAAHVDAARLATGSVRRVD</sequence>
<protein>
    <submittedName>
        <fullName evidence="1">Uncharacterized protein</fullName>
    </submittedName>
</protein>
<evidence type="ECO:0000313" key="1">
    <source>
        <dbReference type="EMBL" id="MFC7253997.1"/>
    </source>
</evidence>
<evidence type="ECO:0000313" key="2">
    <source>
        <dbReference type="Proteomes" id="UP001596434"/>
    </source>
</evidence>
<dbReference type="RefSeq" id="WP_379702154.1">
    <property type="nucleotide sequence ID" value="NZ_JBHTAT010000001.1"/>
</dbReference>
<name>A0ABD5ZU33_9EURY</name>
<reference evidence="1 2" key="1">
    <citation type="journal article" date="2019" name="Int. J. Syst. Evol. Microbiol.">
        <title>The Global Catalogue of Microorganisms (GCM) 10K type strain sequencing project: providing services to taxonomists for standard genome sequencing and annotation.</title>
        <authorList>
            <consortium name="The Broad Institute Genomics Platform"/>
            <consortium name="The Broad Institute Genome Sequencing Center for Infectious Disease"/>
            <person name="Wu L."/>
            <person name="Ma J."/>
        </authorList>
    </citation>
    <scope>NUCLEOTIDE SEQUENCE [LARGE SCALE GENOMIC DNA]</scope>
    <source>
        <strain evidence="1 2">GX21</strain>
    </source>
</reference>
<dbReference type="AlphaFoldDB" id="A0ABD5ZU33"/>
<proteinExistence type="predicted"/>
<accession>A0ABD5ZU33</accession>